<feature type="domain" description="RING-type" evidence="9">
    <location>
        <begin position="330"/>
        <end position="544"/>
    </location>
</feature>
<protein>
    <recommendedName>
        <fullName evidence="9">RING-type domain-containing protein</fullName>
    </recommendedName>
</protein>
<dbReference type="InterPro" id="IPR044066">
    <property type="entry name" value="TRIAD_supradom"/>
</dbReference>
<dbReference type="PANTHER" id="PTHR22770">
    <property type="entry name" value="UBIQUITIN CONJUGATING ENZYME 7 INTERACTING PROTEIN-RELATED"/>
    <property type="match status" value="1"/>
</dbReference>
<dbReference type="CDD" id="cd20339">
    <property type="entry name" value="BRcat_RBR_RNF216"/>
    <property type="match status" value="1"/>
</dbReference>
<keyword evidence="3" id="KW-0479">Metal-binding</keyword>
<dbReference type="InterPro" id="IPR047544">
    <property type="entry name" value="RING-HC_RBR_RNF216"/>
</dbReference>
<keyword evidence="11" id="KW-1185">Reference proteome</keyword>
<dbReference type="PROSITE" id="PS51873">
    <property type="entry name" value="TRIAD"/>
    <property type="match status" value="1"/>
</dbReference>
<gene>
    <name evidence="10" type="ORF">H2201_002350</name>
</gene>
<name>A0ABQ9P0H9_9PEZI</name>
<feature type="compositionally biased region" description="Basic and acidic residues" evidence="8">
    <location>
        <begin position="302"/>
        <end position="324"/>
    </location>
</feature>
<keyword evidence="7" id="KW-0862">Zinc</keyword>
<dbReference type="CDD" id="cd20353">
    <property type="entry name" value="Rcat_RBR_RNF216"/>
    <property type="match status" value="1"/>
</dbReference>
<feature type="region of interest" description="Disordered" evidence="8">
    <location>
        <begin position="14"/>
        <end position="35"/>
    </location>
</feature>
<reference evidence="10" key="1">
    <citation type="submission" date="2022-10" db="EMBL/GenBank/DDBJ databases">
        <title>Culturing micro-colonial fungi from biological soil crusts in the Mojave desert and describing Neophaeococcomyces mojavensis, and introducing the new genera and species Taxawa tesnikishii.</title>
        <authorList>
            <person name="Kurbessoian T."/>
            <person name="Stajich J.E."/>
        </authorList>
    </citation>
    <scope>NUCLEOTIDE SEQUENCE</scope>
    <source>
        <strain evidence="10">TK_1</strain>
    </source>
</reference>
<evidence type="ECO:0000313" key="11">
    <source>
        <dbReference type="Proteomes" id="UP001172684"/>
    </source>
</evidence>
<comment type="caution">
    <text evidence="10">The sequence shown here is derived from an EMBL/GenBank/DDBJ whole genome shotgun (WGS) entry which is preliminary data.</text>
</comment>
<accession>A0ABQ9P0H9</accession>
<evidence type="ECO:0000313" key="10">
    <source>
        <dbReference type="EMBL" id="KAJ9667481.1"/>
    </source>
</evidence>
<feature type="region of interest" description="Disordered" evidence="8">
    <location>
        <begin position="295"/>
        <end position="324"/>
    </location>
</feature>
<evidence type="ECO:0000256" key="4">
    <source>
        <dbReference type="ARBA" id="ARBA00022737"/>
    </source>
</evidence>
<evidence type="ECO:0000256" key="1">
    <source>
        <dbReference type="ARBA" id="ARBA00004906"/>
    </source>
</evidence>
<keyword evidence="6" id="KW-0833">Ubl conjugation pathway</keyword>
<dbReference type="SUPFAM" id="SSF57850">
    <property type="entry name" value="RING/U-box"/>
    <property type="match status" value="1"/>
</dbReference>
<dbReference type="Gene3D" id="1.20.120.1750">
    <property type="match status" value="1"/>
</dbReference>
<comment type="pathway">
    <text evidence="1">Protein modification; protein ubiquitination.</text>
</comment>
<evidence type="ECO:0000259" key="9">
    <source>
        <dbReference type="PROSITE" id="PS51873"/>
    </source>
</evidence>
<evidence type="ECO:0000256" key="5">
    <source>
        <dbReference type="ARBA" id="ARBA00022771"/>
    </source>
</evidence>
<keyword evidence="5" id="KW-0863">Zinc-finger</keyword>
<dbReference type="EMBL" id="JAPDRL010000012">
    <property type="protein sequence ID" value="KAJ9667481.1"/>
    <property type="molecule type" value="Genomic_DNA"/>
</dbReference>
<dbReference type="Proteomes" id="UP001172684">
    <property type="component" value="Unassembled WGS sequence"/>
</dbReference>
<evidence type="ECO:0000256" key="3">
    <source>
        <dbReference type="ARBA" id="ARBA00022723"/>
    </source>
</evidence>
<feature type="region of interest" description="Disordered" evidence="8">
    <location>
        <begin position="175"/>
        <end position="205"/>
    </location>
</feature>
<proteinExistence type="predicted"/>
<dbReference type="InterPro" id="IPR047546">
    <property type="entry name" value="Rcat_RBR_RNF216"/>
</dbReference>
<evidence type="ECO:0000256" key="7">
    <source>
        <dbReference type="ARBA" id="ARBA00022833"/>
    </source>
</evidence>
<keyword evidence="4" id="KW-0677">Repeat</keyword>
<dbReference type="PANTHER" id="PTHR22770:SF47">
    <property type="entry name" value="E3 UBIQUITIN-PROTEIN LIGASE RNF216"/>
    <property type="match status" value="1"/>
</dbReference>
<dbReference type="InterPro" id="IPR051628">
    <property type="entry name" value="LUBAC_E3_Ligases"/>
</dbReference>
<organism evidence="10 11">
    <name type="scientific">Coniosporium apollinis</name>
    <dbReference type="NCBI Taxonomy" id="61459"/>
    <lineage>
        <taxon>Eukaryota</taxon>
        <taxon>Fungi</taxon>
        <taxon>Dikarya</taxon>
        <taxon>Ascomycota</taxon>
        <taxon>Pezizomycotina</taxon>
        <taxon>Dothideomycetes</taxon>
        <taxon>Dothideomycetes incertae sedis</taxon>
        <taxon>Coniosporium</taxon>
    </lineage>
</organism>
<evidence type="ECO:0000256" key="6">
    <source>
        <dbReference type="ARBA" id="ARBA00022786"/>
    </source>
</evidence>
<keyword evidence="2" id="KW-0808">Transferase</keyword>
<dbReference type="CDD" id="cd16630">
    <property type="entry name" value="RING-HC_RBR_RNF216"/>
    <property type="match status" value="1"/>
</dbReference>
<sequence>MAYRLPTGVVPYYVSSDSDSEPDMAPPQPADRPRSLDLNEVHDEFDYVGWATAFWPDERPGRMEDEAQGTARRGATALDEDFFFGTEDTEMEYQVPLFEADLLQGELDMQDQAVPDLLTEDECLHRILEMFPDIAHDHVRKLYRAKFTYGIEIPDPSTVAAWCNELSLQLSEPAKYPKERERRQELKRKREESNRDDATEFEKENREAVDQSYLNAAQRLLQDEFLQVPVKFIREKLQKHQFLIKAYAVIEAAERNHDTGQQQRSYRKVRARAPRPALTENSATMKNGALARELAAARRRREQQEAKRQKDAEKAHAERKNEEHARRNKAMSECGCCFTEYPTNRMTYCNGDTVHFFCRDCAANYVKAEVGQSKCRPKCMDTSGCGAEFSRGQLISFLDRKTFDKLENLQQQEDIRNAGLKDLAECPFCDFKAILPPVHVDREFRCHNTECEKISCRLCKLETHIPLTCEQNAKERKGSMRHAVEEAMSEALIRSCNRCKNKFVKDWGCNKMACTSCGNRQCYVCSQDVHDYQHFGAGRCPLYDDTDARHDDEVKAAEAEALKKVRNENPDMTEDELKVKVSDAVKAQERQARERRRQQNPDADIYARMHGGGHMMGHGMVFADPHAVPHAHQPQMVPPPFIHEAFGAALYGMPANAPFQVPHLLGPMPMMGPQNAAAHFYGVAPQPFANYPHVHNHGEWVNFMQQEMAHRHR</sequence>
<dbReference type="InterPro" id="IPR047545">
    <property type="entry name" value="BRcat_RBR_RNF216"/>
</dbReference>
<evidence type="ECO:0000256" key="2">
    <source>
        <dbReference type="ARBA" id="ARBA00022679"/>
    </source>
</evidence>
<evidence type="ECO:0000256" key="8">
    <source>
        <dbReference type="SAM" id="MobiDB-lite"/>
    </source>
</evidence>
<dbReference type="Pfam" id="PF26200">
    <property type="entry name" value="Rcat_RNF216"/>
    <property type="match status" value="1"/>
</dbReference>